<dbReference type="EMBL" id="JAAXLA010000006">
    <property type="protein sequence ID" value="NMH96778.1"/>
    <property type="molecule type" value="Genomic_DNA"/>
</dbReference>
<proteinExistence type="predicted"/>
<comment type="caution">
    <text evidence="1">The sequence shown here is derived from an EMBL/GenBank/DDBJ whole genome shotgun (WGS) entry which is preliminary data.</text>
</comment>
<evidence type="ECO:0000313" key="2">
    <source>
        <dbReference type="Proteomes" id="UP000820669"/>
    </source>
</evidence>
<keyword evidence="2" id="KW-1185">Reference proteome</keyword>
<reference evidence="1 2" key="1">
    <citation type="submission" date="2020-04" db="EMBL/GenBank/DDBJ databases">
        <authorList>
            <person name="Klaysubun C."/>
            <person name="Duangmal K."/>
            <person name="Lipun K."/>
        </authorList>
    </citation>
    <scope>NUCLEOTIDE SEQUENCE [LARGE SCALE GENOMIC DNA]</scope>
    <source>
        <strain evidence="1 2">K10HN5</strain>
    </source>
</reference>
<name>A0ABX1S9E6_9PSEU</name>
<evidence type="ECO:0000313" key="1">
    <source>
        <dbReference type="EMBL" id="NMH96778.1"/>
    </source>
</evidence>
<dbReference type="Pfam" id="PF04075">
    <property type="entry name" value="F420H2_quin_red"/>
    <property type="match status" value="1"/>
</dbReference>
<dbReference type="InterPro" id="IPR012349">
    <property type="entry name" value="Split_barrel_FMN-bd"/>
</dbReference>
<gene>
    <name evidence="1" type="ORF">HF526_05525</name>
</gene>
<dbReference type="NCBIfam" id="TIGR00026">
    <property type="entry name" value="hi_GC_TIGR00026"/>
    <property type="match status" value="1"/>
</dbReference>
<dbReference type="Gene3D" id="2.30.110.10">
    <property type="entry name" value="Electron Transport, Fmn-binding Protein, Chain A"/>
    <property type="match status" value="1"/>
</dbReference>
<accession>A0ABX1S9E6</accession>
<protein>
    <submittedName>
        <fullName evidence="1">Nitroreductase family deazaflavin-dependent oxidoreductase</fullName>
    </submittedName>
</protein>
<dbReference type="Proteomes" id="UP000820669">
    <property type="component" value="Unassembled WGS sequence"/>
</dbReference>
<organism evidence="1 2">
    <name type="scientific">Pseudonocardia acidicola</name>
    <dbReference type="NCBI Taxonomy" id="2724939"/>
    <lineage>
        <taxon>Bacteria</taxon>
        <taxon>Bacillati</taxon>
        <taxon>Actinomycetota</taxon>
        <taxon>Actinomycetes</taxon>
        <taxon>Pseudonocardiales</taxon>
        <taxon>Pseudonocardiaceae</taxon>
        <taxon>Pseudonocardia</taxon>
    </lineage>
</organism>
<sequence>MLSRAGEVIVNTASRYVAPGRSTNLFNQAVAGLTRLGIGVWGSRILAVRGRVSGEWRTVPVNLLTHDGERYLVAPRGHTQWVRNLRAAGGGELRLGRRAESFTATELGDDEKPAVLRAYLRRWKFEVGVFFAGVDADASDAELRRIAPGYPVFRLSSR</sequence>
<dbReference type="InterPro" id="IPR004378">
    <property type="entry name" value="F420H2_quin_Rdtase"/>
</dbReference>